<evidence type="ECO:0000256" key="5">
    <source>
        <dbReference type="ARBA" id="ARBA00033308"/>
    </source>
</evidence>
<dbReference type="SMART" id="SM00954">
    <property type="entry name" value="RelA_SpoT"/>
    <property type="match status" value="1"/>
</dbReference>
<dbReference type="CDD" id="cd01668">
    <property type="entry name" value="TGS_RSH"/>
    <property type="match status" value="1"/>
</dbReference>
<dbReference type="Pfam" id="PF02824">
    <property type="entry name" value="TGS"/>
    <property type="match status" value="1"/>
</dbReference>
<dbReference type="InterPro" id="IPR004811">
    <property type="entry name" value="RelA/Spo_fam"/>
</dbReference>
<protein>
    <recommendedName>
        <fullName evidence="1">GTP pyrophosphokinase</fullName>
    </recommendedName>
    <alternativeName>
        <fullName evidence="4">(p)ppGpp synthase</fullName>
    </alternativeName>
    <alternativeName>
        <fullName evidence="3">ATP:GTP 3'-pyrophosphotransferase</fullName>
    </alternativeName>
    <alternativeName>
        <fullName evidence="5">ppGpp synthase I</fullName>
    </alternativeName>
</protein>
<dbReference type="InterPro" id="IPR045600">
    <property type="entry name" value="RelA/SpoT_AH_RIS"/>
</dbReference>
<organism evidence="9 10">
    <name type="scientific">Gilvimarinus gilvus</name>
    <dbReference type="NCBI Taxonomy" id="3058038"/>
    <lineage>
        <taxon>Bacteria</taxon>
        <taxon>Pseudomonadati</taxon>
        <taxon>Pseudomonadota</taxon>
        <taxon>Gammaproteobacteria</taxon>
        <taxon>Cellvibrionales</taxon>
        <taxon>Cellvibrionaceae</taxon>
        <taxon>Gilvimarinus</taxon>
    </lineage>
</organism>
<dbReference type="InterPro" id="IPR002912">
    <property type="entry name" value="ACT_dom"/>
</dbReference>
<dbReference type="NCBIfam" id="NF008124">
    <property type="entry name" value="PRK10872.1"/>
    <property type="match status" value="1"/>
</dbReference>
<keyword evidence="10" id="KW-1185">Reference proteome</keyword>
<dbReference type="Pfam" id="PF13291">
    <property type="entry name" value="ACT_4"/>
    <property type="match status" value="1"/>
</dbReference>
<dbReference type="InterPro" id="IPR012675">
    <property type="entry name" value="Beta-grasp_dom_sf"/>
</dbReference>
<dbReference type="SUPFAM" id="SSF81271">
    <property type="entry name" value="TGS-like"/>
    <property type="match status" value="1"/>
</dbReference>
<dbReference type="PANTHER" id="PTHR21262">
    <property type="entry name" value="GUANOSINE-3',5'-BIS DIPHOSPHATE 3'-PYROPHOSPHOHYDROLASE"/>
    <property type="match status" value="1"/>
</dbReference>
<dbReference type="Gene3D" id="3.10.20.30">
    <property type="match status" value="1"/>
</dbReference>
<comment type="pathway">
    <text evidence="2">Purine metabolism.</text>
</comment>
<gene>
    <name evidence="9" type="primary">relA</name>
    <name evidence="9" type="ORF">SCD92_14715</name>
</gene>
<sequence>MVKVRQDHPIADDGSVDIDAWLLRLEGIEQQSPAAMTEIKRACELCQSVDVLPSVASHRWGEGVSCFRIGLEMAEILADLQLDQDTLVAAVLYRAVREEKLSLADVEKQFGDMVAKLIKGVLRMAAIAYQRNESEECVFGKQSDEQAENIRKMLVAMVDDVRVALIKLAERTCAIRAVKTAAPARRRQVSREVADVYAPLAHRLGIGHIKWELEDLSFRYLEPSDYKRIASLLDERRIARQEYIEKVLELIRHELADATIEGEVAGRAKHIYSIWRKMRRKGIGFSQVYDIRAVRILVPSVRDCYTVLGIVHSLWRNIPHEFDDYIASPKENGYRSLHTAVIGPENKVLEIQVRTFSMHEEAELGVCAHWRYKGTDTKGEQDGYEQKIAWLRQVLEWHDELGGDSEQLQDDLKSFDQDRIYVFTPEGHVVDLPHTATPLDFAYRIHTDVGHRCRGAKVNGRIVPLNYHLNTADQVEILTGKREAPSRDWLSPALGYVNTARARAKVQHWFKVQARDDNIAEGQSLLDREFKRLAVHEFDYEALAQKLNMHSLDDLYAAVGASDIGVGQVLSAAQRLIDAKNPQQDVIPFKARSPKKKKDSDVFIEGVGNLLTQIASCCNPVPGDAITGYITLGRGVSIHRSDCSNLLQLQSDEPERIIKVDWGAAPQSSYSVDVMIEAYDRSGLLRDVTSLLDHEHINISAMQTLSDKRKNTVDMQITVEIRGFEELSRVLTRLNQLPNIASARRKL</sequence>
<dbReference type="PANTHER" id="PTHR21262:SF31">
    <property type="entry name" value="GTP PYROPHOSPHOKINASE"/>
    <property type="match status" value="1"/>
</dbReference>
<dbReference type="Gene3D" id="1.10.3210.10">
    <property type="entry name" value="Hypothetical protein af1432"/>
    <property type="match status" value="1"/>
</dbReference>
<dbReference type="InterPro" id="IPR045865">
    <property type="entry name" value="ACT-like_dom_sf"/>
</dbReference>
<dbReference type="Gene3D" id="3.30.460.10">
    <property type="entry name" value="Beta Polymerase, domain 2"/>
    <property type="match status" value="1"/>
</dbReference>
<dbReference type="Proteomes" id="UP001273505">
    <property type="component" value="Unassembled WGS sequence"/>
</dbReference>
<dbReference type="CDD" id="cd04876">
    <property type="entry name" value="ACT_RelA-SpoT"/>
    <property type="match status" value="1"/>
</dbReference>
<evidence type="ECO:0000256" key="6">
    <source>
        <dbReference type="RuleBase" id="RU003847"/>
    </source>
</evidence>
<name>A0ABU4S2D1_9GAMM</name>
<dbReference type="InterPro" id="IPR012676">
    <property type="entry name" value="TGS-like"/>
</dbReference>
<evidence type="ECO:0000259" key="7">
    <source>
        <dbReference type="PROSITE" id="PS51671"/>
    </source>
</evidence>
<evidence type="ECO:0000313" key="10">
    <source>
        <dbReference type="Proteomes" id="UP001273505"/>
    </source>
</evidence>
<dbReference type="Pfam" id="PF19296">
    <property type="entry name" value="RelA_AH_RIS"/>
    <property type="match status" value="1"/>
</dbReference>
<dbReference type="InterPro" id="IPR033655">
    <property type="entry name" value="TGS_RelA/SpoT"/>
</dbReference>
<dbReference type="CDD" id="cd05399">
    <property type="entry name" value="NT_Rel-Spo_like"/>
    <property type="match status" value="1"/>
</dbReference>
<evidence type="ECO:0000256" key="1">
    <source>
        <dbReference type="ARBA" id="ARBA00019852"/>
    </source>
</evidence>
<dbReference type="InterPro" id="IPR007685">
    <property type="entry name" value="RelA_SpoT"/>
</dbReference>
<dbReference type="PROSITE" id="PS51671">
    <property type="entry name" value="ACT"/>
    <property type="match status" value="1"/>
</dbReference>
<evidence type="ECO:0000256" key="3">
    <source>
        <dbReference type="ARBA" id="ARBA00029754"/>
    </source>
</evidence>
<keyword evidence="9" id="KW-0808">Transferase</keyword>
<dbReference type="InterPro" id="IPR043519">
    <property type="entry name" value="NT_sf"/>
</dbReference>
<evidence type="ECO:0000256" key="2">
    <source>
        <dbReference type="ARBA" id="ARBA00025704"/>
    </source>
</evidence>
<evidence type="ECO:0000256" key="4">
    <source>
        <dbReference type="ARBA" id="ARBA00032407"/>
    </source>
</evidence>
<comment type="similarity">
    <text evidence="6">Belongs to the relA/spoT family.</text>
</comment>
<feature type="domain" description="ACT" evidence="7">
    <location>
        <begin position="673"/>
        <end position="747"/>
    </location>
</feature>
<comment type="caution">
    <text evidence="9">The sequence shown here is derived from an EMBL/GenBank/DDBJ whole genome shotgun (WGS) entry which is preliminary data.</text>
</comment>
<feature type="domain" description="TGS" evidence="8">
    <location>
        <begin position="418"/>
        <end position="479"/>
    </location>
</feature>
<reference evidence="9 10" key="1">
    <citation type="submission" date="2023-11" db="EMBL/GenBank/DDBJ databases">
        <title>Gilvimarinus fulvus sp. nov., isolated from the surface of Kelp.</title>
        <authorList>
            <person name="Sun Y.Y."/>
            <person name="Gong Y."/>
            <person name="Du Z.J."/>
        </authorList>
    </citation>
    <scope>NUCLEOTIDE SEQUENCE [LARGE SCALE GENOMIC DNA]</scope>
    <source>
        <strain evidence="9 10">SDUM040013</strain>
    </source>
</reference>
<dbReference type="GO" id="GO:0008728">
    <property type="term" value="F:GTP diphosphokinase activity"/>
    <property type="evidence" value="ECO:0007669"/>
    <property type="project" value="UniProtKB-EC"/>
</dbReference>
<dbReference type="SUPFAM" id="SSF109604">
    <property type="entry name" value="HD-domain/PDEase-like"/>
    <property type="match status" value="1"/>
</dbReference>
<dbReference type="RefSeq" id="WP_302722097.1">
    <property type="nucleotide sequence ID" value="NZ_JAULRU010000430.1"/>
</dbReference>
<proteinExistence type="inferred from homology"/>
<accession>A0ABU4S2D1</accession>
<dbReference type="NCBIfam" id="TIGR00691">
    <property type="entry name" value="spoT_relA"/>
    <property type="match status" value="1"/>
</dbReference>
<dbReference type="SUPFAM" id="SSF55021">
    <property type="entry name" value="ACT-like"/>
    <property type="match status" value="1"/>
</dbReference>
<comment type="function">
    <text evidence="6">In eubacteria ppGpp (guanosine 3'-diphosphate 5'-diphosphate) is a mediator of the stringent response that coordinates a variety of cellular activities in response to changes in nutritional abundance.</text>
</comment>
<evidence type="ECO:0000259" key="8">
    <source>
        <dbReference type="PROSITE" id="PS51880"/>
    </source>
</evidence>
<dbReference type="InterPro" id="IPR004095">
    <property type="entry name" value="TGS"/>
</dbReference>
<dbReference type="PROSITE" id="PS51880">
    <property type="entry name" value="TGS"/>
    <property type="match status" value="1"/>
</dbReference>
<evidence type="ECO:0000313" key="9">
    <source>
        <dbReference type="EMBL" id="MDX6850622.1"/>
    </source>
</evidence>
<dbReference type="Pfam" id="PF13328">
    <property type="entry name" value="HD_4"/>
    <property type="match status" value="1"/>
</dbReference>
<dbReference type="Gene3D" id="3.30.70.260">
    <property type="match status" value="1"/>
</dbReference>
<dbReference type="SUPFAM" id="SSF81301">
    <property type="entry name" value="Nucleotidyltransferase"/>
    <property type="match status" value="1"/>
</dbReference>
<dbReference type="EMBL" id="JAXAFO010000027">
    <property type="protein sequence ID" value="MDX6850622.1"/>
    <property type="molecule type" value="Genomic_DNA"/>
</dbReference>
<dbReference type="Pfam" id="PF04607">
    <property type="entry name" value="RelA_SpoT"/>
    <property type="match status" value="1"/>
</dbReference>